<evidence type="ECO:0000313" key="2">
    <source>
        <dbReference type="EMBL" id="NRT87465.1"/>
    </source>
</evidence>
<reference evidence="2" key="2">
    <citation type="journal article" date="2022" name="Nat. Biotechnol.">
        <title>Carbon-negative production of acetone and isopropanol by gas fermentation at industrial pilot scale.</title>
        <authorList>
            <person name="Liew F.E."/>
            <person name="Nogle R."/>
            <person name="Abdalla T."/>
            <person name="Rasor B.J."/>
            <person name="Canter C."/>
            <person name="Jensen R.O."/>
            <person name="Wang L."/>
            <person name="Strutz J."/>
            <person name="Chirania P."/>
            <person name="De Tissera S."/>
            <person name="Mueller A.P."/>
            <person name="Ruan Z."/>
            <person name="Gao A."/>
            <person name="Tran L."/>
            <person name="Engle N.L."/>
            <person name="Bromley J.C."/>
            <person name="Daniell J."/>
            <person name="Conrado R."/>
            <person name="Tschaplinski T.J."/>
            <person name="Giannone R.J."/>
            <person name="Hettich R.L."/>
            <person name="Karim A.S."/>
            <person name="Simpson S.D."/>
            <person name="Brown S.D."/>
            <person name="Leang C."/>
            <person name="Jewett M.C."/>
            <person name="Kopke M."/>
        </authorList>
    </citation>
    <scope>NUCLEOTIDE SEQUENCE</scope>
    <source>
        <strain evidence="2">DJ080</strain>
    </source>
</reference>
<gene>
    <name evidence="2" type="ORF">B0H41_001144</name>
</gene>
<reference evidence="2" key="1">
    <citation type="submission" date="2020-05" db="EMBL/GenBank/DDBJ databases">
        <authorList>
            <person name="Brown S."/>
            <person name="Huntemann M."/>
            <person name="Clum A."/>
            <person name="Spunde A."/>
            <person name="Palaniappan K."/>
            <person name="Ritter S."/>
            <person name="Mikhailova N."/>
            <person name="Chen I.-M."/>
            <person name="Stamatis D."/>
            <person name="Reddy T."/>
            <person name="O'Malley R."/>
            <person name="Daum C."/>
            <person name="Shapiro N."/>
            <person name="Ivanova N."/>
            <person name="Kyrpides N."/>
            <person name="Woyke T."/>
        </authorList>
    </citation>
    <scope>NUCLEOTIDE SEQUENCE</scope>
    <source>
        <strain evidence="2">DJ080</strain>
    </source>
</reference>
<keyword evidence="1" id="KW-1133">Transmembrane helix</keyword>
<organism evidence="2 3">
    <name type="scientific">Clostridium beijerinckii</name>
    <name type="common">Clostridium MP</name>
    <dbReference type="NCBI Taxonomy" id="1520"/>
    <lineage>
        <taxon>Bacteria</taxon>
        <taxon>Bacillati</taxon>
        <taxon>Bacillota</taxon>
        <taxon>Clostridia</taxon>
        <taxon>Eubacteriales</taxon>
        <taxon>Clostridiaceae</taxon>
        <taxon>Clostridium</taxon>
    </lineage>
</organism>
<protein>
    <submittedName>
        <fullName evidence="2">Uncharacterized protein</fullName>
    </submittedName>
</protein>
<keyword evidence="1" id="KW-0812">Transmembrane</keyword>
<dbReference type="EMBL" id="JABSWW010000001">
    <property type="protein sequence ID" value="NRT87465.1"/>
    <property type="molecule type" value="Genomic_DNA"/>
</dbReference>
<keyword evidence="1" id="KW-0472">Membrane</keyword>
<proteinExistence type="predicted"/>
<dbReference type="AlphaFoldDB" id="A0AAX0AWN3"/>
<accession>A0AAX0AWN3</accession>
<evidence type="ECO:0000256" key="1">
    <source>
        <dbReference type="SAM" id="Phobius"/>
    </source>
</evidence>
<dbReference type="Proteomes" id="UP001193748">
    <property type="component" value="Unassembled WGS sequence"/>
</dbReference>
<feature type="transmembrane region" description="Helical" evidence="1">
    <location>
        <begin position="20"/>
        <end position="47"/>
    </location>
</feature>
<dbReference type="RefSeq" id="WP_162680619.1">
    <property type="nucleotide sequence ID" value="NZ_CP107022.1"/>
</dbReference>
<sequence>MDSISLRLIAINKNPPHIDAFTSTCGGFIIGIVSIISNLLYLFLMLLS</sequence>
<evidence type="ECO:0000313" key="3">
    <source>
        <dbReference type="Proteomes" id="UP001193748"/>
    </source>
</evidence>
<name>A0AAX0AWN3_CLOBE</name>
<comment type="caution">
    <text evidence="2">The sequence shown here is derived from an EMBL/GenBank/DDBJ whole genome shotgun (WGS) entry which is preliminary data.</text>
</comment>